<keyword evidence="3" id="KW-1185">Reference proteome</keyword>
<gene>
    <name evidence="2" type="ORF">E7747_08635</name>
</gene>
<name>A0A4P7W3C4_9BACT</name>
<protein>
    <submittedName>
        <fullName evidence="2">HDIG domain-containing protein</fullName>
    </submittedName>
</protein>
<dbReference type="InterPro" id="IPR003607">
    <property type="entry name" value="HD/PDEase_dom"/>
</dbReference>
<dbReference type="PANTHER" id="PTHR35795">
    <property type="entry name" value="SLR1885 PROTEIN"/>
    <property type="match status" value="1"/>
</dbReference>
<dbReference type="Pfam" id="PF01966">
    <property type="entry name" value="HD"/>
    <property type="match status" value="1"/>
</dbReference>
<dbReference type="SUPFAM" id="SSF109604">
    <property type="entry name" value="HD-domain/PDEase-like"/>
    <property type="match status" value="1"/>
</dbReference>
<dbReference type="CDD" id="cd00077">
    <property type="entry name" value="HDc"/>
    <property type="match status" value="1"/>
</dbReference>
<evidence type="ECO:0000259" key="1">
    <source>
        <dbReference type="SMART" id="SM00471"/>
    </source>
</evidence>
<sequence>MNYQDIIDKYYPAGSPLRDIYMRHCRSVANLAIEIADRKALETDRNEIEEAAMLHDLGIFLTDAPGIECHGSEPYILHGVIGARLLRENGMPERDARVAERHTGAGIDKNEIIAQGLPLPPDGDFMPATQLERLICYADKFYSKSGDMKRKPMEKVLASMKRISHGSFERFLNLKEEFE</sequence>
<proteinExistence type="predicted"/>
<dbReference type="EMBL" id="CP039396">
    <property type="protein sequence ID" value="QCD42342.1"/>
    <property type="molecule type" value="Genomic_DNA"/>
</dbReference>
<evidence type="ECO:0000313" key="2">
    <source>
        <dbReference type="EMBL" id="QCD42342.1"/>
    </source>
</evidence>
<feature type="domain" description="HD/PDEase" evidence="1">
    <location>
        <begin position="17"/>
        <end position="153"/>
    </location>
</feature>
<dbReference type="InterPro" id="IPR051094">
    <property type="entry name" value="Diverse_Catalytic_Enzymes"/>
</dbReference>
<dbReference type="KEGG" id="ddb:E7747_08635"/>
<reference evidence="3" key="1">
    <citation type="submission" date="2019-02" db="EMBL/GenBank/DDBJ databases">
        <title>Isolation and identification of novel species under the genus Muribaculum.</title>
        <authorList>
            <person name="Miyake S."/>
            <person name="Ding Y."/>
            <person name="Low A."/>
            <person name="Soh M."/>
            <person name="Seedorf H."/>
        </authorList>
    </citation>
    <scope>NUCLEOTIDE SEQUENCE [LARGE SCALE GENOMIC DNA]</scope>
    <source>
        <strain evidence="3">H5</strain>
    </source>
</reference>
<dbReference type="Gene3D" id="1.10.3210.10">
    <property type="entry name" value="Hypothetical protein af1432"/>
    <property type="match status" value="1"/>
</dbReference>
<accession>A0A4P7W3C4</accession>
<dbReference type="RefSeq" id="WP_136415433.1">
    <property type="nucleotide sequence ID" value="NZ_CP039396.1"/>
</dbReference>
<organism evidence="2 3">
    <name type="scientific">Duncaniella dubosii</name>
    <dbReference type="NCBI Taxonomy" id="2518971"/>
    <lineage>
        <taxon>Bacteria</taxon>
        <taxon>Pseudomonadati</taxon>
        <taxon>Bacteroidota</taxon>
        <taxon>Bacteroidia</taxon>
        <taxon>Bacteroidales</taxon>
        <taxon>Muribaculaceae</taxon>
        <taxon>Duncaniella</taxon>
    </lineage>
</organism>
<dbReference type="AlphaFoldDB" id="A0A4P7W3C4"/>
<dbReference type="Proteomes" id="UP000297149">
    <property type="component" value="Chromosome"/>
</dbReference>
<dbReference type="InterPro" id="IPR006674">
    <property type="entry name" value="HD_domain"/>
</dbReference>
<dbReference type="NCBIfam" id="TIGR00277">
    <property type="entry name" value="HDIG"/>
    <property type="match status" value="1"/>
</dbReference>
<dbReference type="InterPro" id="IPR006675">
    <property type="entry name" value="HDIG_dom"/>
</dbReference>
<evidence type="ECO:0000313" key="3">
    <source>
        <dbReference type="Proteomes" id="UP000297149"/>
    </source>
</evidence>
<dbReference type="SMART" id="SM00471">
    <property type="entry name" value="HDc"/>
    <property type="match status" value="1"/>
</dbReference>
<dbReference type="PANTHER" id="PTHR35795:SF1">
    <property type="entry name" value="BIS(5'-NUCLEOSYL)-TETRAPHOSPHATASE, SYMMETRICAL"/>
    <property type="match status" value="1"/>
</dbReference>